<dbReference type="RefSeq" id="WP_110896800.1">
    <property type="nucleotide sequence ID" value="NZ_CP054614.1"/>
</dbReference>
<gene>
    <name evidence="1" type="ORF">DFQ00_106280</name>
    <name evidence="2" type="ORF">HUB98_03735</name>
</gene>
<keyword evidence="4" id="KW-1185">Reference proteome</keyword>
<dbReference type="OrthoDB" id="1684335at2"/>
<name>A0A2V4VJL0_PAEBA</name>
<dbReference type="AlphaFoldDB" id="A0A2V4VJL0"/>
<dbReference type="EMBL" id="QJSW01000006">
    <property type="protein sequence ID" value="PYE49294.1"/>
    <property type="molecule type" value="Genomic_DNA"/>
</dbReference>
<reference evidence="2 4" key="2">
    <citation type="submission" date="2020-06" db="EMBL/GenBank/DDBJ databases">
        <title>Complete genome of Paenibacillus barcinonensis KACC11450.</title>
        <authorList>
            <person name="Kim M."/>
            <person name="Park Y.-J."/>
            <person name="Shin J.-H."/>
        </authorList>
    </citation>
    <scope>NUCLEOTIDE SEQUENCE [LARGE SCALE GENOMIC DNA]</scope>
    <source>
        <strain evidence="2 4">KACC11450</strain>
    </source>
</reference>
<protein>
    <submittedName>
        <fullName evidence="1">Uncharacterized protein</fullName>
    </submittedName>
</protein>
<evidence type="ECO:0000313" key="4">
    <source>
        <dbReference type="Proteomes" id="UP000509327"/>
    </source>
</evidence>
<accession>A0A2V4VJL0</accession>
<organism evidence="1 3">
    <name type="scientific">Paenibacillus barcinonensis</name>
    <dbReference type="NCBI Taxonomy" id="198119"/>
    <lineage>
        <taxon>Bacteria</taxon>
        <taxon>Bacillati</taxon>
        <taxon>Bacillota</taxon>
        <taxon>Bacilli</taxon>
        <taxon>Bacillales</taxon>
        <taxon>Paenibacillaceae</taxon>
        <taxon>Paenibacillus</taxon>
    </lineage>
</organism>
<sequence length="298" mass="33090">MNSILKDAVVVPAGQGDAIGFLTWNSLSNMLITPDDLKQKLIDSGLGEGWMPNAIRLPDAFRRATSEKFKREMSPGVYENYMFREVASTSAFVQRNLVCETVDTKGRRLNYIPDVGSLVLDRKTEKVDASYVSSMAQQLVSNAALQFDIFRNNYGSTTLRTVITNALKSMSPTPVRPSGGVYFVPAQFDGNLDALIRFIVSLEKGEAEKVPVMNTLDMKNMVTRKLMDHLRSTLAACENGVENQLKKNDLKAILEDAKNVVSNFKDYESIVTGNLQEMEAYVALIRKRVAEALANMAD</sequence>
<evidence type="ECO:0000313" key="2">
    <source>
        <dbReference type="EMBL" id="QKS55512.1"/>
    </source>
</evidence>
<dbReference type="Proteomes" id="UP000509327">
    <property type="component" value="Chromosome"/>
</dbReference>
<dbReference type="EMBL" id="CP054614">
    <property type="protein sequence ID" value="QKS55512.1"/>
    <property type="molecule type" value="Genomic_DNA"/>
</dbReference>
<reference evidence="1 3" key="1">
    <citation type="submission" date="2018-06" db="EMBL/GenBank/DDBJ databases">
        <title>Genomic Encyclopedia of Type Strains, Phase III (KMG-III): the genomes of soil and plant-associated and newly described type strains.</title>
        <authorList>
            <person name="Whitman W."/>
        </authorList>
    </citation>
    <scope>NUCLEOTIDE SEQUENCE [LARGE SCALE GENOMIC DNA]</scope>
    <source>
        <strain evidence="1 3">CECT 7022</strain>
    </source>
</reference>
<dbReference type="Pfam" id="PF20529">
    <property type="entry name" value="DUF6744"/>
    <property type="match status" value="1"/>
</dbReference>
<evidence type="ECO:0000313" key="1">
    <source>
        <dbReference type="EMBL" id="PYE49294.1"/>
    </source>
</evidence>
<evidence type="ECO:0000313" key="3">
    <source>
        <dbReference type="Proteomes" id="UP000247790"/>
    </source>
</evidence>
<proteinExistence type="predicted"/>
<dbReference type="InterPro" id="IPR046632">
    <property type="entry name" value="DUF6744"/>
</dbReference>
<dbReference type="Proteomes" id="UP000247790">
    <property type="component" value="Unassembled WGS sequence"/>
</dbReference>